<dbReference type="AlphaFoldDB" id="A0A6S7GVH4"/>
<dbReference type="OrthoDB" id="5970750at2759"/>
<dbReference type="Proteomes" id="UP001152795">
    <property type="component" value="Unassembled WGS sequence"/>
</dbReference>
<organism evidence="1 2">
    <name type="scientific">Paramuricea clavata</name>
    <name type="common">Red gorgonian</name>
    <name type="synonym">Violescent sea-whip</name>
    <dbReference type="NCBI Taxonomy" id="317549"/>
    <lineage>
        <taxon>Eukaryota</taxon>
        <taxon>Metazoa</taxon>
        <taxon>Cnidaria</taxon>
        <taxon>Anthozoa</taxon>
        <taxon>Octocorallia</taxon>
        <taxon>Malacalcyonacea</taxon>
        <taxon>Plexauridae</taxon>
        <taxon>Paramuricea</taxon>
    </lineage>
</organism>
<keyword evidence="2" id="KW-1185">Reference proteome</keyword>
<protein>
    <submittedName>
        <fullName evidence="1">Uncharacterized protein</fullName>
    </submittedName>
</protein>
<proteinExistence type="predicted"/>
<accession>A0A6S7GVH4</accession>
<evidence type="ECO:0000313" key="1">
    <source>
        <dbReference type="EMBL" id="CAB3988510.1"/>
    </source>
</evidence>
<dbReference type="EMBL" id="CACRXK020001335">
    <property type="protein sequence ID" value="CAB3988510.1"/>
    <property type="molecule type" value="Genomic_DNA"/>
</dbReference>
<sequence length="99" mass="10890">MDECIKEDTEKKSDIEEDGSVILLQMLLKEKSTNVEAIIKLCSDNESIDDFIQNTIAPMLIGAGQLGSITPLYLASEGEIIIKFSNTNLINAVVVLILY</sequence>
<comment type="caution">
    <text evidence="1">The sequence shown here is derived from an EMBL/GenBank/DDBJ whole genome shotgun (WGS) entry which is preliminary data.</text>
</comment>
<gene>
    <name evidence="1" type="ORF">PACLA_8A016404</name>
</gene>
<reference evidence="1" key="1">
    <citation type="submission" date="2020-04" db="EMBL/GenBank/DDBJ databases">
        <authorList>
            <person name="Alioto T."/>
            <person name="Alioto T."/>
            <person name="Gomez Garrido J."/>
        </authorList>
    </citation>
    <scope>NUCLEOTIDE SEQUENCE</scope>
    <source>
        <strain evidence="1">A484AB</strain>
    </source>
</reference>
<name>A0A6S7GVH4_PARCT</name>
<evidence type="ECO:0000313" key="2">
    <source>
        <dbReference type="Proteomes" id="UP001152795"/>
    </source>
</evidence>